<dbReference type="RefSeq" id="XP_025476119.1">
    <property type="nucleotide sequence ID" value="XM_025618181.1"/>
</dbReference>
<protein>
    <recommendedName>
        <fullName evidence="4">Secreted protein</fullName>
    </recommendedName>
</protein>
<feature type="signal peptide" evidence="1">
    <location>
        <begin position="1"/>
        <end position="17"/>
    </location>
</feature>
<name>A0A318Y8L9_ASPNB</name>
<sequence length="72" mass="8116">MCFLFLFFVFFSPPAGGGQLFQTSVPPTRLGSHPAIVGSSCSIWLEILHLCEVPMYKYRDRLLDFSKANARC</sequence>
<dbReference type="Proteomes" id="UP000247647">
    <property type="component" value="Unassembled WGS sequence"/>
</dbReference>
<evidence type="ECO:0008006" key="4">
    <source>
        <dbReference type="Google" id="ProtNLM"/>
    </source>
</evidence>
<keyword evidence="1" id="KW-0732">Signal</keyword>
<gene>
    <name evidence="2" type="ORF">BO87DRAFT_151544</name>
</gene>
<feature type="chain" id="PRO_5016396829" description="Secreted protein" evidence="1">
    <location>
        <begin position="18"/>
        <end position="72"/>
    </location>
</feature>
<dbReference type="GeneID" id="37120637"/>
<evidence type="ECO:0000313" key="2">
    <source>
        <dbReference type="EMBL" id="PYH30641.1"/>
    </source>
</evidence>
<accession>A0A318Y8L9</accession>
<proteinExistence type="predicted"/>
<dbReference type="AlphaFoldDB" id="A0A318Y8L9"/>
<keyword evidence="3" id="KW-1185">Reference proteome</keyword>
<reference evidence="2" key="1">
    <citation type="submission" date="2016-12" db="EMBL/GenBank/DDBJ databases">
        <title>The genomes of Aspergillus section Nigri reveals drivers in fungal speciation.</title>
        <authorList>
            <consortium name="DOE Joint Genome Institute"/>
            <person name="Vesth T.C."/>
            <person name="Nybo J."/>
            <person name="Theobald S."/>
            <person name="Brandl J."/>
            <person name="Frisvad J.C."/>
            <person name="Nielsen K.F."/>
            <person name="Lyhne E.K."/>
            <person name="Kogle M.E."/>
            <person name="Kuo A."/>
            <person name="Riley R."/>
            <person name="Clum A."/>
            <person name="Nolan M."/>
            <person name="Lipzen A."/>
            <person name="Salamov A."/>
            <person name="Henrissat B."/>
            <person name="Wiebenga A."/>
            <person name="De Vries R.P."/>
            <person name="Grigoriev I.V."/>
            <person name="Mortensen U.H."/>
            <person name="Andersen M.R."/>
            <person name="Baker S.E."/>
        </authorList>
    </citation>
    <scope>NUCLEOTIDE SEQUENCE [LARGE SCALE GENOMIC DNA]</scope>
    <source>
        <strain evidence="2">CBS 115656</strain>
    </source>
</reference>
<organism evidence="2 3">
    <name type="scientific">Aspergillus neoniger (strain CBS 115656)</name>
    <dbReference type="NCBI Taxonomy" id="1448310"/>
    <lineage>
        <taxon>Eukaryota</taxon>
        <taxon>Fungi</taxon>
        <taxon>Dikarya</taxon>
        <taxon>Ascomycota</taxon>
        <taxon>Pezizomycotina</taxon>
        <taxon>Eurotiomycetes</taxon>
        <taxon>Eurotiomycetidae</taxon>
        <taxon>Eurotiales</taxon>
        <taxon>Aspergillaceae</taxon>
        <taxon>Aspergillus</taxon>
        <taxon>Aspergillus subgen. Circumdati</taxon>
    </lineage>
</organism>
<evidence type="ECO:0000313" key="3">
    <source>
        <dbReference type="Proteomes" id="UP000247647"/>
    </source>
</evidence>
<dbReference type="EMBL" id="KZ821479">
    <property type="protein sequence ID" value="PYH30641.1"/>
    <property type="molecule type" value="Genomic_DNA"/>
</dbReference>
<evidence type="ECO:0000256" key="1">
    <source>
        <dbReference type="SAM" id="SignalP"/>
    </source>
</evidence>